<protein>
    <submittedName>
        <fullName evidence="1">Uncharacterized protein</fullName>
    </submittedName>
</protein>
<gene>
    <name evidence="1" type="ORF">SAMN04488515_3588</name>
</gene>
<sequence length="49" mass="5675">MPKKNFPENLKGLSVKDARRIFEFLGKSDASLQKFSEEIDEIEDSENED</sequence>
<reference evidence="1 2" key="1">
    <citation type="submission" date="2016-10" db="EMBL/GenBank/DDBJ databases">
        <authorList>
            <person name="de Groot N.N."/>
        </authorList>
    </citation>
    <scope>NUCLEOTIDE SEQUENCE [LARGE SCALE GENOMIC DNA]</scope>
    <source>
        <strain evidence="1 2">DSM 17925</strain>
    </source>
</reference>
<organism evidence="1 2">
    <name type="scientific">Cognatiyoonia koreensis</name>
    <dbReference type="NCBI Taxonomy" id="364200"/>
    <lineage>
        <taxon>Bacteria</taxon>
        <taxon>Pseudomonadati</taxon>
        <taxon>Pseudomonadota</taxon>
        <taxon>Alphaproteobacteria</taxon>
        <taxon>Rhodobacterales</taxon>
        <taxon>Paracoccaceae</taxon>
        <taxon>Cognatiyoonia</taxon>
    </lineage>
</organism>
<dbReference type="STRING" id="364200.SAMN04488515_3588"/>
<dbReference type="AlphaFoldDB" id="A0A1I0RZX1"/>
<evidence type="ECO:0000313" key="2">
    <source>
        <dbReference type="Proteomes" id="UP000199167"/>
    </source>
</evidence>
<dbReference type="EMBL" id="FOIZ01000003">
    <property type="protein sequence ID" value="SEW47320.1"/>
    <property type="molecule type" value="Genomic_DNA"/>
</dbReference>
<accession>A0A1I0RZX1</accession>
<proteinExistence type="predicted"/>
<keyword evidence="2" id="KW-1185">Reference proteome</keyword>
<evidence type="ECO:0000313" key="1">
    <source>
        <dbReference type="EMBL" id="SEW47320.1"/>
    </source>
</evidence>
<dbReference type="RefSeq" id="WP_165611880.1">
    <property type="nucleotide sequence ID" value="NZ_FOIZ01000003.1"/>
</dbReference>
<dbReference type="Proteomes" id="UP000199167">
    <property type="component" value="Unassembled WGS sequence"/>
</dbReference>
<name>A0A1I0RZX1_9RHOB</name>